<protein>
    <submittedName>
        <fullName evidence="1">Uncharacterized protein</fullName>
    </submittedName>
</protein>
<dbReference type="EMBL" id="JAOYFB010000036">
    <property type="protein sequence ID" value="KAK4020047.1"/>
    <property type="molecule type" value="Genomic_DNA"/>
</dbReference>
<comment type="caution">
    <text evidence="1">The sequence shown here is derived from an EMBL/GenBank/DDBJ whole genome shotgun (WGS) entry which is preliminary data.</text>
</comment>
<gene>
    <name evidence="1" type="ORF">OUZ56_002043</name>
</gene>
<keyword evidence="2" id="KW-1185">Reference proteome</keyword>
<accession>A0ABR0A4I4</accession>
<evidence type="ECO:0000313" key="1">
    <source>
        <dbReference type="EMBL" id="KAK4020047.1"/>
    </source>
</evidence>
<organism evidence="1 2">
    <name type="scientific">Daphnia magna</name>
    <dbReference type="NCBI Taxonomy" id="35525"/>
    <lineage>
        <taxon>Eukaryota</taxon>
        <taxon>Metazoa</taxon>
        <taxon>Ecdysozoa</taxon>
        <taxon>Arthropoda</taxon>
        <taxon>Crustacea</taxon>
        <taxon>Branchiopoda</taxon>
        <taxon>Diplostraca</taxon>
        <taxon>Cladocera</taxon>
        <taxon>Anomopoda</taxon>
        <taxon>Daphniidae</taxon>
        <taxon>Daphnia</taxon>
    </lineage>
</organism>
<name>A0ABR0A4I4_9CRUS</name>
<evidence type="ECO:0000313" key="2">
    <source>
        <dbReference type="Proteomes" id="UP001234178"/>
    </source>
</evidence>
<sequence>MPAVFTPAPLRNHFCGGVPSPPQTVNRPDKNQKSRVDVFEWVQTPIATPNLCFDSSLASFGAGSELNILPSERRRVGGAQRRYYFLFQPQLHGRVGVWPKE</sequence>
<reference evidence="1 2" key="1">
    <citation type="journal article" date="2023" name="Nucleic Acids Res.">
        <title>The hologenome of Daphnia magna reveals possible DNA methylation and microbiome-mediated evolution of the host genome.</title>
        <authorList>
            <person name="Chaturvedi A."/>
            <person name="Li X."/>
            <person name="Dhandapani V."/>
            <person name="Marshall H."/>
            <person name="Kissane S."/>
            <person name="Cuenca-Cambronero M."/>
            <person name="Asole G."/>
            <person name="Calvet F."/>
            <person name="Ruiz-Romero M."/>
            <person name="Marangio P."/>
            <person name="Guigo R."/>
            <person name="Rago D."/>
            <person name="Mirbahai L."/>
            <person name="Eastwood N."/>
            <person name="Colbourne J.K."/>
            <person name="Zhou J."/>
            <person name="Mallon E."/>
            <person name="Orsini L."/>
        </authorList>
    </citation>
    <scope>NUCLEOTIDE SEQUENCE [LARGE SCALE GENOMIC DNA]</scope>
    <source>
        <strain evidence="1">LRV0_1</strain>
    </source>
</reference>
<dbReference type="Proteomes" id="UP001234178">
    <property type="component" value="Unassembled WGS sequence"/>
</dbReference>
<proteinExistence type="predicted"/>